<reference evidence="8 9" key="1">
    <citation type="journal article" date="2023" name="Nat. Commun.">
        <title>Origin of minicircular mitochondrial genomes in red algae.</title>
        <authorList>
            <person name="Lee Y."/>
            <person name="Cho C.H."/>
            <person name="Lee Y.M."/>
            <person name="Park S.I."/>
            <person name="Yang J.H."/>
            <person name="West J.A."/>
            <person name="Bhattacharya D."/>
            <person name="Yoon H.S."/>
        </authorList>
    </citation>
    <scope>NUCLEOTIDE SEQUENCE [LARGE SCALE GENOMIC DNA]</scope>
    <source>
        <strain evidence="8 9">CCMP1338</strain>
        <tissue evidence="8">Whole cell</tissue>
    </source>
</reference>
<evidence type="ECO:0000256" key="2">
    <source>
        <dbReference type="ARBA" id="ARBA00022840"/>
    </source>
</evidence>
<sequence>MGEVARRIDFAEESSPGGVSEGEPLRVVLRVRPSTDEEKLRGEEEAVSVDSAAGRLRLKCRDRIHHKGSVRERGEAQFQFSTIFGPSSSQRDIFETTTLPLVEKLFKGKDGLVFAYGATNAGKTYTTQGRGNMRPGLIHHACQKIFDTTSRTGTDSPSNAKLEHEVNISLMEIYNEKCYDLLGDNETKKIVTLRIKEDARGSLFVDGLKKQVVKSVEQVTHALSQGMKLRRVAETDSNERSSRSHAIFTFYLDQFAVHAEGVTELVKSSSLSIVDLAGAERAGRKQGCDREKIRETSHINKSLMNLARCLEVLKENQRRQDGKKHLVPYRQSRLTRLFQPSLETGSAVMIANISPLLRDSDETIHALSCAALACQVHVGTNSLYSWNKENVLSARKTPGENSMTRELARERAKSSQLECEVKRLQLALAKTESRICTMESEVREEAANEMEQALAYMETECARRLQEAAETSERRVEKRIELITKTARKKMLGRARGYVDQAASTKYREWLDEEIDQRKFEEQLHQEERIELLDRIEELEIVLKDCKCVKDLSAVIDEAST</sequence>
<keyword evidence="4" id="KW-0493">Microtubule</keyword>
<dbReference type="InterPro" id="IPR027640">
    <property type="entry name" value="Kinesin-like_fam"/>
</dbReference>
<dbReference type="PANTHER" id="PTHR47969">
    <property type="entry name" value="CHROMOSOME-ASSOCIATED KINESIN KIF4A-RELATED"/>
    <property type="match status" value="1"/>
</dbReference>
<dbReference type="PROSITE" id="PS00411">
    <property type="entry name" value="KINESIN_MOTOR_1"/>
    <property type="match status" value="1"/>
</dbReference>
<accession>A0AAV8UW52</accession>
<name>A0AAV8UW52_9RHOD</name>
<dbReference type="Proteomes" id="UP001157974">
    <property type="component" value="Unassembled WGS sequence"/>
</dbReference>
<dbReference type="EMBL" id="JAMWBK010000003">
    <property type="protein sequence ID" value="KAJ8906749.1"/>
    <property type="molecule type" value="Genomic_DNA"/>
</dbReference>
<feature type="compositionally biased region" description="Basic and acidic residues" evidence="6">
    <location>
        <begin position="1"/>
        <end position="10"/>
    </location>
</feature>
<dbReference type="GO" id="GO:0005874">
    <property type="term" value="C:microtubule"/>
    <property type="evidence" value="ECO:0007669"/>
    <property type="project" value="UniProtKB-KW"/>
</dbReference>
<dbReference type="InterPro" id="IPR001752">
    <property type="entry name" value="Kinesin_motor_dom"/>
</dbReference>
<keyword evidence="9" id="KW-1185">Reference proteome</keyword>
<dbReference type="GO" id="GO:0008017">
    <property type="term" value="F:microtubule binding"/>
    <property type="evidence" value="ECO:0007669"/>
    <property type="project" value="InterPro"/>
</dbReference>
<protein>
    <recommendedName>
        <fullName evidence="4">Kinesin-like protein</fullName>
    </recommendedName>
</protein>
<dbReference type="GO" id="GO:0005875">
    <property type="term" value="C:microtubule associated complex"/>
    <property type="evidence" value="ECO:0007669"/>
    <property type="project" value="TreeGrafter"/>
</dbReference>
<evidence type="ECO:0000313" key="8">
    <source>
        <dbReference type="EMBL" id="KAJ8906749.1"/>
    </source>
</evidence>
<feature type="domain" description="Kinesin motor" evidence="7">
    <location>
        <begin position="24"/>
        <end position="376"/>
    </location>
</feature>
<keyword evidence="2 3" id="KW-0067">ATP-binding</keyword>
<keyword evidence="1 3" id="KW-0547">Nucleotide-binding</keyword>
<evidence type="ECO:0000256" key="4">
    <source>
        <dbReference type="RuleBase" id="RU000394"/>
    </source>
</evidence>
<evidence type="ECO:0000313" key="9">
    <source>
        <dbReference type="Proteomes" id="UP001157974"/>
    </source>
</evidence>
<gene>
    <name evidence="8" type="ORF">NDN08_003238</name>
</gene>
<evidence type="ECO:0000259" key="7">
    <source>
        <dbReference type="PROSITE" id="PS50067"/>
    </source>
</evidence>
<evidence type="ECO:0000256" key="5">
    <source>
        <dbReference type="SAM" id="Coils"/>
    </source>
</evidence>
<evidence type="ECO:0000256" key="6">
    <source>
        <dbReference type="SAM" id="MobiDB-lite"/>
    </source>
</evidence>
<dbReference type="InterPro" id="IPR019821">
    <property type="entry name" value="Kinesin_motor_CS"/>
</dbReference>
<feature type="binding site" evidence="3">
    <location>
        <begin position="117"/>
        <end position="124"/>
    </location>
    <ligand>
        <name>ATP</name>
        <dbReference type="ChEBI" id="CHEBI:30616"/>
    </ligand>
</feature>
<dbReference type="InterPro" id="IPR036961">
    <property type="entry name" value="Kinesin_motor_dom_sf"/>
</dbReference>
<dbReference type="PROSITE" id="PS50067">
    <property type="entry name" value="KINESIN_MOTOR_2"/>
    <property type="match status" value="1"/>
</dbReference>
<feature type="coiled-coil region" evidence="5">
    <location>
        <begin position="407"/>
        <end position="434"/>
    </location>
</feature>
<organism evidence="8 9">
    <name type="scientific">Rhodosorus marinus</name>
    <dbReference type="NCBI Taxonomy" id="101924"/>
    <lineage>
        <taxon>Eukaryota</taxon>
        <taxon>Rhodophyta</taxon>
        <taxon>Stylonematophyceae</taxon>
        <taxon>Stylonematales</taxon>
        <taxon>Stylonemataceae</taxon>
        <taxon>Rhodosorus</taxon>
    </lineage>
</organism>
<evidence type="ECO:0000256" key="3">
    <source>
        <dbReference type="PROSITE-ProRule" id="PRU00283"/>
    </source>
</evidence>
<dbReference type="GO" id="GO:0007018">
    <property type="term" value="P:microtubule-based movement"/>
    <property type="evidence" value="ECO:0007669"/>
    <property type="project" value="InterPro"/>
</dbReference>
<dbReference type="AlphaFoldDB" id="A0AAV8UW52"/>
<dbReference type="PRINTS" id="PR00380">
    <property type="entry name" value="KINESINHEAVY"/>
</dbReference>
<dbReference type="InterPro" id="IPR027417">
    <property type="entry name" value="P-loop_NTPase"/>
</dbReference>
<dbReference type="GO" id="GO:0007052">
    <property type="term" value="P:mitotic spindle organization"/>
    <property type="evidence" value="ECO:0007669"/>
    <property type="project" value="TreeGrafter"/>
</dbReference>
<dbReference type="PANTHER" id="PTHR47969:SF29">
    <property type="entry name" value="KINESIN-LIKE PROTEIN"/>
    <property type="match status" value="1"/>
</dbReference>
<dbReference type="Pfam" id="PF00225">
    <property type="entry name" value="Kinesin"/>
    <property type="match status" value="1"/>
</dbReference>
<comment type="similarity">
    <text evidence="3 4">Belongs to the TRAFAC class myosin-kinesin ATPase superfamily. Kinesin family.</text>
</comment>
<dbReference type="GO" id="GO:0003777">
    <property type="term" value="F:microtubule motor activity"/>
    <property type="evidence" value="ECO:0007669"/>
    <property type="project" value="InterPro"/>
</dbReference>
<dbReference type="SUPFAM" id="SSF52540">
    <property type="entry name" value="P-loop containing nucleoside triphosphate hydrolases"/>
    <property type="match status" value="1"/>
</dbReference>
<feature type="region of interest" description="Disordered" evidence="6">
    <location>
        <begin position="1"/>
        <end position="25"/>
    </location>
</feature>
<evidence type="ECO:0000256" key="1">
    <source>
        <dbReference type="ARBA" id="ARBA00022741"/>
    </source>
</evidence>
<keyword evidence="5" id="KW-0175">Coiled coil</keyword>
<comment type="caution">
    <text evidence="8">The sequence shown here is derived from an EMBL/GenBank/DDBJ whole genome shotgun (WGS) entry which is preliminary data.</text>
</comment>
<proteinExistence type="inferred from homology"/>
<dbReference type="GO" id="GO:0051231">
    <property type="term" value="P:spindle elongation"/>
    <property type="evidence" value="ECO:0007669"/>
    <property type="project" value="TreeGrafter"/>
</dbReference>
<dbReference type="GO" id="GO:0005524">
    <property type="term" value="F:ATP binding"/>
    <property type="evidence" value="ECO:0007669"/>
    <property type="project" value="UniProtKB-UniRule"/>
</dbReference>
<dbReference type="Gene3D" id="3.40.850.10">
    <property type="entry name" value="Kinesin motor domain"/>
    <property type="match status" value="1"/>
</dbReference>
<keyword evidence="3 4" id="KW-0505">Motor protein</keyword>
<feature type="compositionally biased region" description="Low complexity" evidence="6">
    <location>
        <begin position="13"/>
        <end position="22"/>
    </location>
</feature>
<dbReference type="SMART" id="SM00129">
    <property type="entry name" value="KISc"/>
    <property type="match status" value="1"/>
</dbReference>